<feature type="transmembrane region" description="Helical" evidence="1">
    <location>
        <begin position="73"/>
        <end position="95"/>
    </location>
</feature>
<name>A0A9X2L6N8_9PROT</name>
<gene>
    <name evidence="2" type="ORF">NOG11_01100</name>
</gene>
<keyword evidence="1" id="KW-0472">Membrane</keyword>
<keyword evidence="1" id="KW-1133">Transmembrane helix</keyword>
<evidence type="ECO:0000313" key="3">
    <source>
        <dbReference type="Proteomes" id="UP001142610"/>
    </source>
</evidence>
<dbReference type="EMBL" id="JANIBC010000001">
    <property type="protein sequence ID" value="MCQ8183973.1"/>
    <property type="molecule type" value="Genomic_DNA"/>
</dbReference>
<evidence type="ECO:0000313" key="2">
    <source>
        <dbReference type="EMBL" id="MCQ8183973.1"/>
    </source>
</evidence>
<dbReference type="AlphaFoldDB" id="A0A9X2L6N8"/>
<keyword evidence="1" id="KW-0812">Transmembrane</keyword>
<accession>A0A9X2L6N8</accession>
<comment type="caution">
    <text evidence="2">The sequence shown here is derived from an EMBL/GenBank/DDBJ whole genome shotgun (WGS) entry which is preliminary data.</text>
</comment>
<keyword evidence="3" id="KW-1185">Reference proteome</keyword>
<feature type="transmembrane region" description="Helical" evidence="1">
    <location>
        <begin position="101"/>
        <end position="120"/>
    </location>
</feature>
<feature type="transmembrane region" description="Helical" evidence="1">
    <location>
        <begin position="42"/>
        <end position="64"/>
    </location>
</feature>
<sequence>MSGKPRSARYTAELIAVLTLYAVALIAMNVLDTEGWPQALRIALLLGPAAAAVLIVPVVLRFVATMDEFQRRVIAESCLVSMVVVGLTSFAYAFVQEPLGLPAIGLIWVWPALMGGAGLAQIPVRMRLS</sequence>
<evidence type="ECO:0000256" key="1">
    <source>
        <dbReference type="SAM" id="Phobius"/>
    </source>
</evidence>
<dbReference type="Proteomes" id="UP001142610">
    <property type="component" value="Unassembled WGS sequence"/>
</dbReference>
<feature type="transmembrane region" description="Helical" evidence="1">
    <location>
        <begin position="12"/>
        <end position="30"/>
    </location>
</feature>
<proteinExistence type="predicted"/>
<dbReference type="RefSeq" id="WP_256618241.1">
    <property type="nucleotide sequence ID" value="NZ_JANIBC010000001.1"/>
</dbReference>
<organism evidence="2 3">
    <name type="scientific">Parvularcula maris</name>
    <dbReference type="NCBI Taxonomy" id="2965077"/>
    <lineage>
        <taxon>Bacteria</taxon>
        <taxon>Pseudomonadati</taxon>
        <taxon>Pseudomonadota</taxon>
        <taxon>Alphaproteobacteria</taxon>
        <taxon>Parvularculales</taxon>
        <taxon>Parvularculaceae</taxon>
        <taxon>Parvularcula</taxon>
    </lineage>
</organism>
<protein>
    <submittedName>
        <fullName evidence="2">Uncharacterized protein</fullName>
    </submittedName>
</protein>
<reference evidence="2" key="1">
    <citation type="submission" date="2022-07" db="EMBL/GenBank/DDBJ databases">
        <title>Parvularcula maris sp. nov., an algicidal bacterium isolated from seawater.</title>
        <authorList>
            <person name="Li F."/>
        </authorList>
    </citation>
    <scope>NUCLEOTIDE SEQUENCE</scope>
    <source>
        <strain evidence="2">BGMRC 0090</strain>
    </source>
</reference>